<evidence type="ECO:0000313" key="3">
    <source>
        <dbReference type="Proteomes" id="UP000006038"/>
    </source>
</evidence>
<name>J3MQ03_ORYBR</name>
<protein>
    <submittedName>
        <fullName evidence="2">Uncharacterized protein</fullName>
    </submittedName>
</protein>
<dbReference type="AlphaFoldDB" id="J3MQ03"/>
<evidence type="ECO:0000313" key="2">
    <source>
        <dbReference type="EnsemblPlants" id="OB08G11820.1"/>
    </source>
</evidence>
<keyword evidence="1" id="KW-1133">Transmembrane helix</keyword>
<proteinExistence type="predicted"/>
<accession>J3MQ03</accession>
<keyword evidence="1" id="KW-0472">Membrane</keyword>
<dbReference type="EnsemblPlants" id="OB08G11820.1">
    <property type="protein sequence ID" value="OB08G11820.1"/>
    <property type="gene ID" value="OB08G11820"/>
</dbReference>
<dbReference type="Proteomes" id="UP000006038">
    <property type="component" value="Chromosome 8"/>
</dbReference>
<keyword evidence="1" id="KW-0812">Transmembrane</keyword>
<dbReference type="Gramene" id="OB08G11820.1">
    <property type="protein sequence ID" value="OB08G11820.1"/>
    <property type="gene ID" value="OB08G11820"/>
</dbReference>
<reference evidence="2" key="2">
    <citation type="submission" date="2013-04" db="UniProtKB">
        <authorList>
            <consortium name="EnsemblPlants"/>
        </authorList>
    </citation>
    <scope>IDENTIFICATION</scope>
</reference>
<keyword evidence="3" id="KW-1185">Reference proteome</keyword>
<dbReference type="HOGENOM" id="CLU_2948784_0_0_1"/>
<sequence>KTIRGQSQKEKANKVKNQKQAALNMCNLVFLLLLLYVFVKSCFGLCRTPPCILYLGWAPF</sequence>
<reference evidence="2" key="1">
    <citation type="journal article" date="2013" name="Nat. Commun.">
        <title>Whole-genome sequencing of Oryza brachyantha reveals mechanisms underlying Oryza genome evolution.</title>
        <authorList>
            <person name="Chen J."/>
            <person name="Huang Q."/>
            <person name="Gao D."/>
            <person name="Wang J."/>
            <person name="Lang Y."/>
            <person name="Liu T."/>
            <person name="Li B."/>
            <person name="Bai Z."/>
            <person name="Luis Goicoechea J."/>
            <person name="Liang C."/>
            <person name="Chen C."/>
            <person name="Zhang W."/>
            <person name="Sun S."/>
            <person name="Liao Y."/>
            <person name="Zhang X."/>
            <person name="Yang L."/>
            <person name="Song C."/>
            <person name="Wang M."/>
            <person name="Shi J."/>
            <person name="Liu G."/>
            <person name="Liu J."/>
            <person name="Zhou H."/>
            <person name="Zhou W."/>
            <person name="Yu Q."/>
            <person name="An N."/>
            <person name="Chen Y."/>
            <person name="Cai Q."/>
            <person name="Wang B."/>
            <person name="Liu B."/>
            <person name="Min J."/>
            <person name="Huang Y."/>
            <person name="Wu H."/>
            <person name="Li Z."/>
            <person name="Zhang Y."/>
            <person name="Yin Y."/>
            <person name="Song W."/>
            <person name="Jiang J."/>
            <person name="Jackson S.A."/>
            <person name="Wing R.A."/>
            <person name="Wang J."/>
            <person name="Chen M."/>
        </authorList>
    </citation>
    <scope>NUCLEOTIDE SEQUENCE [LARGE SCALE GENOMIC DNA]</scope>
    <source>
        <strain evidence="2">cv. IRGC 101232</strain>
    </source>
</reference>
<evidence type="ECO:0000256" key="1">
    <source>
        <dbReference type="SAM" id="Phobius"/>
    </source>
</evidence>
<feature type="transmembrane region" description="Helical" evidence="1">
    <location>
        <begin position="21"/>
        <end position="39"/>
    </location>
</feature>
<organism evidence="2">
    <name type="scientific">Oryza brachyantha</name>
    <name type="common">malo sina</name>
    <dbReference type="NCBI Taxonomy" id="4533"/>
    <lineage>
        <taxon>Eukaryota</taxon>
        <taxon>Viridiplantae</taxon>
        <taxon>Streptophyta</taxon>
        <taxon>Embryophyta</taxon>
        <taxon>Tracheophyta</taxon>
        <taxon>Spermatophyta</taxon>
        <taxon>Magnoliopsida</taxon>
        <taxon>Liliopsida</taxon>
        <taxon>Poales</taxon>
        <taxon>Poaceae</taxon>
        <taxon>BOP clade</taxon>
        <taxon>Oryzoideae</taxon>
        <taxon>Oryzeae</taxon>
        <taxon>Oryzinae</taxon>
        <taxon>Oryza</taxon>
    </lineage>
</organism>